<dbReference type="RefSeq" id="WP_121217139.1">
    <property type="nucleotide sequence ID" value="NZ_JBIUBA010000046.1"/>
</dbReference>
<dbReference type="EMBL" id="RBXR01000001">
    <property type="protein sequence ID" value="RKT67093.1"/>
    <property type="molecule type" value="Genomic_DNA"/>
</dbReference>
<sequence>MAGFTDTVEQALLDHFLTDPAYTPPATMYIGLSTTTPTEAGGNFTEPSGGSYARVSTAAADWGAATGTAPATKSNTATKTFPTATATWSSGSNMTHFGLFDASSAGNLLCWGALTTAKPVISGDTASFAAGALVLKLGDPSDSY</sequence>
<evidence type="ECO:0000313" key="2">
    <source>
        <dbReference type="Proteomes" id="UP000272729"/>
    </source>
</evidence>
<dbReference type="OrthoDB" id="6171543at2"/>
<dbReference type="Pfam" id="PF23140">
    <property type="entry name" value="Gp80"/>
    <property type="match status" value="1"/>
</dbReference>
<gene>
    <name evidence="1" type="ORF">DFJ66_0261</name>
</gene>
<dbReference type="Proteomes" id="UP000272729">
    <property type="component" value="Unassembled WGS sequence"/>
</dbReference>
<accession>A0A495X3C4</accession>
<keyword evidence="2" id="KW-1185">Reference proteome</keyword>
<evidence type="ECO:0000313" key="1">
    <source>
        <dbReference type="EMBL" id="RKT67093.1"/>
    </source>
</evidence>
<reference evidence="1 2" key="1">
    <citation type="submission" date="2018-10" db="EMBL/GenBank/DDBJ databases">
        <title>Sequencing the genomes of 1000 actinobacteria strains.</title>
        <authorList>
            <person name="Klenk H.-P."/>
        </authorList>
    </citation>
    <scope>NUCLEOTIDE SEQUENCE [LARGE SCALE GENOMIC DNA]</scope>
    <source>
        <strain evidence="1 2">DSM 43911</strain>
    </source>
</reference>
<comment type="caution">
    <text evidence="1">The sequence shown here is derived from an EMBL/GenBank/DDBJ whole genome shotgun (WGS) entry which is preliminary data.</text>
</comment>
<organism evidence="1 2">
    <name type="scientific">Saccharothrix variisporea</name>
    <dbReference type="NCBI Taxonomy" id="543527"/>
    <lineage>
        <taxon>Bacteria</taxon>
        <taxon>Bacillati</taxon>
        <taxon>Actinomycetota</taxon>
        <taxon>Actinomycetes</taxon>
        <taxon>Pseudonocardiales</taxon>
        <taxon>Pseudonocardiaceae</taxon>
        <taxon>Saccharothrix</taxon>
    </lineage>
</organism>
<dbReference type="InterPro" id="IPR056908">
    <property type="entry name" value="Gp80-like"/>
</dbReference>
<protein>
    <submittedName>
        <fullName evidence="1">Uncharacterized protein</fullName>
    </submittedName>
</protein>
<proteinExistence type="predicted"/>
<name>A0A495X3C4_9PSEU</name>
<dbReference type="AlphaFoldDB" id="A0A495X3C4"/>